<keyword evidence="2" id="KW-1185">Reference proteome</keyword>
<accession>A0ABT7ZX09</accession>
<organism evidence="1 2">
    <name type="scientific">Winogradskyella bathintestinalis</name>
    <dbReference type="NCBI Taxonomy" id="3035208"/>
    <lineage>
        <taxon>Bacteria</taxon>
        <taxon>Pseudomonadati</taxon>
        <taxon>Bacteroidota</taxon>
        <taxon>Flavobacteriia</taxon>
        <taxon>Flavobacteriales</taxon>
        <taxon>Flavobacteriaceae</taxon>
        <taxon>Winogradskyella</taxon>
    </lineage>
</organism>
<dbReference type="EMBL" id="JASDDK010000004">
    <property type="protein sequence ID" value="MDN3493514.1"/>
    <property type="molecule type" value="Genomic_DNA"/>
</dbReference>
<dbReference type="Proteomes" id="UP001231197">
    <property type="component" value="Unassembled WGS sequence"/>
</dbReference>
<reference evidence="1 2" key="1">
    <citation type="journal article" date="2023" name="Int. J. Syst. Evol. Microbiol.">
        <title>Winogradskyella bathintestinalis sp. nov., isolated from the intestine of the deep-sea loosejaw dragonfish, Malacosteus niger.</title>
        <authorList>
            <person name="Uniacke-Lowe S."/>
            <person name="Johnson C.N."/>
            <person name="Stanton C."/>
            <person name="Hill C."/>
            <person name="Ross P."/>
        </authorList>
    </citation>
    <scope>NUCLEOTIDE SEQUENCE [LARGE SCALE GENOMIC DNA]</scope>
    <source>
        <strain evidence="1 2">APC 3343</strain>
    </source>
</reference>
<sequence length="385" mass="43546">MSKKYNVLWIDDQHESLDAVHKTATDFDIKLWTYKSMNGGCGELEANLSKYDAVLLDAKFFENETDVPGTEDTKWVHKTKDRIRDLDNTLAYFVLTGQAKTYASPEFNNAFPHVFNKGVDKDEDELFKMLVDACQNRELTKLKHKYFNPFEMCTDTYLGKKHFDRLHNLVLDIENPSQIKIAQDSLTGIRKIVEAIFTKLNEIGCIPDDIIQDKGWINGSGIFLSGRHRDYIHKQEILHPVIAFNIFKILNVTQDGSHNQGSNLGVDAYMASNTNTFLYQSTILLLLDTLDWIKPFIDNNKDKAINLAKWDNIQVTAVSTSIKGEVFRIADNGWGTFKQAGSTIEISIPPAMVTSNNLALNQSIEITTEPSPDGAKTFIKNIIVS</sequence>
<comment type="caution">
    <text evidence="1">The sequence shown here is derived from an EMBL/GenBank/DDBJ whole genome shotgun (WGS) entry which is preliminary data.</text>
</comment>
<evidence type="ECO:0008006" key="3">
    <source>
        <dbReference type="Google" id="ProtNLM"/>
    </source>
</evidence>
<gene>
    <name evidence="1" type="ORF">QMA06_12350</name>
</gene>
<protein>
    <recommendedName>
        <fullName evidence="3">Response regulator</fullName>
    </recommendedName>
</protein>
<evidence type="ECO:0000313" key="2">
    <source>
        <dbReference type="Proteomes" id="UP001231197"/>
    </source>
</evidence>
<name>A0ABT7ZX09_9FLAO</name>
<dbReference type="RefSeq" id="WP_290207174.1">
    <property type="nucleotide sequence ID" value="NZ_JASDDK010000004.1"/>
</dbReference>
<proteinExistence type="predicted"/>
<evidence type="ECO:0000313" key="1">
    <source>
        <dbReference type="EMBL" id="MDN3493514.1"/>
    </source>
</evidence>